<protein>
    <submittedName>
        <fullName evidence="3">Alpha/beta hydrolase</fullName>
    </submittedName>
</protein>
<dbReference type="RefSeq" id="WP_344982068.1">
    <property type="nucleotide sequence ID" value="NZ_BAAAVI010000118.1"/>
</dbReference>
<sequence>MTLAYDDGGAGDAVVLLHSSAADSRMWDPQWEPLTARFRVIRPDLRGYGRTSYAAEKPYTDPGDVAELLASLDLTRVALVGSSYGARVALELVTAHPALVSRLVLLNPGCGLPPTPDLAAFGAEEDRLLEAGDIEAAVELNARTWLGPETGPEARARQMEMQRDAFRAQLAADPEPSQLAGEIDLAAVTMPTLVVTGGHDLPYFRMTARHLAERLPSARLVDLEWAGHLPSMERPEEVTTLILDHLD</sequence>
<accession>A0ABP6IWW5</accession>
<evidence type="ECO:0000259" key="2">
    <source>
        <dbReference type="Pfam" id="PF12697"/>
    </source>
</evidence>
<keyword evidence="1 3" id="KW-0378">Hydrolase</keyword>
<evidence type="ECO:0000313" key="3">
    <source>
        <dbReference type="EMBL" id="GAA2912492.1"/>
    </source>
</evidence>
<feature type="domain" description="AB hydrolase-1" evidence="2">
    <location>
        <begin position="14"/>
        <end position="238"/>
    </location>
</feature>
<comment type="caution">
    <text evidence="3">The sequence shown here is derived from an EMBL/GenBank/DDBJ whole genome shotgun (WGS) entry which is preliminary data.</text>
</comment>
<dbReference type="PRINTS" id="PR00412">
    <property type="entry name" value="EPOXHYDRLASE"/>
</dbReference>
<dbReference type="PRINTS" id="PR00111">
    <property type="entry name" value="ABHYDROLASE"/>
</dbReference>
<dbReference type="InterPro" id="IPR000639">
    <property type="entry name" value="Epox_hydrolase-like"/>
</dbReference>
<keyword evidence="4" id="KW-1185">Reference proteome</keyword>
<dbReference type="InterPro" id="IPR050266">
    <property type="entry name" value="AB_hydrolase_sf"/>
</dbReference>
<dbReference type="EMBL" id="BAAAVI010000118">
    <property type="protein sequence ID" value="GAA2912492.1"/>
    <property type="molecule type" value="Genomic_DNA"/>
</dbReference>
<dbReference type="Gene3D" id="3.40.50.1820">
    <property type="entry name" value="alpha/beta hydrolase"/>
    <property type="match status" value="1"/>
</dbReference>
<name>A0ABP6IWW5_9ACTN</name>
<dbReference type="SUPFAM" id="SSF53474">
    <property type="entry name" value="alpha/beta-Hydrolases"/>
    <property type="match status" value="1"/>
</dbReference>
<dbReference type="GO" id="GO:0016787">
    <property type="term" value="F:hydrolase activity"/>
    <property type="evidence" value="ECO:0007669"/>
    <property type="project" value="UniProtKB-KW"/>
</dbReference>
<organism evidence="3 4">
    <name type="scientific">Streptosporangium fragile</name>
    <dbReference type="NCBI Taxonomy" id="46186"/>
    <lineage>
        <taxon>Bacteria</taxon>
        <taxon>Bacillati</taxon>
        <taxon>Actinomycetota</taxon>
        <taxon>Actinomycetes</taxon>
        <taxon>Streptosporangiales</taxon>
        <taxon>Streptosporangiaceae</taxon>
        <taxon>Streptosporangium</taxon>
    </lineage>
</organism>
<dbReference type="PANTHER" id="PTHR43798">
    <property type="entry name" value="MONOACYLGLYCEROL LIPASE"/>
    <property type="match status" value="1"/>
</dbReference>
<evidence type="ECO:0000313" key="4">
    <source>
        <dbReference type="Proteomes" id="UP001500831"/>
    </source>
</evidence>
<proteinExistence type="predicted"/>
<dbReference type="PANTHER" id="PTHR43798:SF31">
    <property type="entry name" value="AB HYDROLASE SUPERFAMILY PROTEIN YCLE"/>
    <property type="match status" value="1"/>
</dbReference>
<dbReference type="InterPro" id="IPR000073">
    <property type="entry name" value="AB_hydrolase_1"/>
</dbReference>
<dbReference type="InterPro" id="IPR029058">
    <property type="entry name" value="AB_hydrolase_fold"/>
</dbReference>
<evidence type="ECO:0000256" key="1">
    <source>
        <dbReference type="ARBA" id="ARBA00022801"/>
    </source>
</evidence>
<gene>
    <name evidence="3" type="ORF">GCM10010517_79060</name>
</gene>
<dbReference type="Proteomes" id="UP001500831">
    <property type="component" value="Unassembled WGS sequence"/>
</dbReference>
<dbReference type="Pfam" id="PF12697">
    <property type="entry name" value="Abhydrolase_6"/>
    <property type="match status" value="1"/>
</dbReference>
<reference evidence="4" key="1">
    <citation type="journal article" date="2019" name="Int. J. Syst. Evol. Microbiol.">
        <title>The Global Catalogue of Microorganisms (GCM) 10K type strain sequencing project: providing services to taxonomists for standard genome sequencing and annotation.</title>
        <authorList>
            <consortium name="The Broad Institute Genomics Platform"/>
            <consortium name="The Broad Institute Genome Sequencing Center for Infectious Disease"/>
            <person name="Wu L."/>
            <person name="Ma J."/>
        </authorList>
    </citation>
    <scope>NUCLEOTIDE SEQUENCE [LARGE SCALE GENOMIC DNA]</scope>
    <source>
        <strain evidence="4">JCM 6242</strain>
    </source>
</reference>